<keyword evidence="3" id="KW-1185">Reference proteome</keyword>
<gene>
    <name evidence="2" type="ORF">C6P64_13555</name>
</gene>
<dbReference type="OrthoDB" id="9775208at2"/>
<dbReference type="PANTHER" id="PTHR45947">
    <property type="entry name" value="SULFOQUINOVOSYL TRANSFERASE SQD2"/>
    <property type="match status" value="1"/>
</dbReference>
<dbReference type="EMBL" id="PVLQ01000061">
    <property type="protein sequence ID" value="PRD64600.1"/>
    <property type="molecule type" value="Genomic_DNA"/>
</dbReference>
<comment type="caution">
    <text evidence="2">The sequence shown here is derived from an EMBL/GenBank/DDBJ whole genome shotgun (WGS) entry which is preliminary data.</text>
</comment>
<reference evidence="2 3" key="1">
    <citation type="submission" date="2018-03" db="EMBL/GenBank/DDBJ databases">
        <title>Comparative genomics illustrates the genes involved in a hyperalkaliphilic mechanisms of Serpentinomonas isolated from highly-alkaline calcium-rich serpentinized springs.</title>
        <authorList>
            <person name="Suzuki S."/>
            <person name="Ishii S."/>
            <person name="Walworth N."/>
            <person name="Bird L."/>
            <person name="Kuenen J.G."/>
            <person name="Nealson K.H."/>
        </authorList>
    </citation>
    <scope>NUCLEOTIDE SEQUENCE [LARGE SCALE GENOMIC DNA]</scope>
    <source>
        <strain evidence="2 3">P1</strain>
    </source>
</reference>
<dbReference type="Pfam" id="PF00534">
    <property type="entry name" value="Glycos_transf_1"/>
    <property type="match status" value="1"/>
</dbReference>
<dbReference type="AlphaFoldDB" id="A0A2S9K2A0"/>
<dbReference type="GO" id="GO:0016758">
    <property type="term" value="F:hexosyltransferase activity"/>
    <property type="evidence" value="ECO:0007669"/>
    <property type="project" value="TreeGrafter"/>
</dbReference>
<dbReference type="Gene3D" id="3.40.50.2000">
    <property type="entry name" value="Glycogen Phosphorylase B"/>
    <property type="match status" value="2"/>
</dbReference>
<organism evidence="2 3">
    <name type="scientific">Malikia granosa</name>
    <dbReference type="NCBI Taxonomy" id="263067"/>
    <lineage>
        <taxon>Bacteria</taxon>
        <taxon>Pseudomonadati</taxon>
        <taxon>Pseudomonadota</taxon>
        <taxon>Betaproteobacteria</taxon>
        <taxon>Burkholderiales</taxon>
        <taxon>Comamonadaceae</taxon>
        <taxon>Malikia</taxon>
    </lineage>
</organism>
<dbReference type="RefSeq" id="WP_105749093.1">
    <property type="nucleotide sequence ID" value="NZ_PVLQ01000061.1"/>
</dbReference>
<dbReference type="SUPFAM" id="SSF53756">
    <property type="entry name" value="UDP-Glycosyltransferase/glycogen phosphorylase"/>
    <property type="match status" value="1"/>
</dbReference>
<dbReference type="InterPro" id="IPR001296">
    <property type="entry name" value="Glyco_trans_1"/>
</dbReference>
<dbReference type="PANTHER" id="PTHR45947:SF3">
    <property type="entry name" value="SULFOQUINOVOSYL TRANSFERASE SQD2"/>
    <property type="match status" value="1"/>
</dbReference>
<dbReference type="Proteomes" id="UP000238589">
    <property type="component" value="Unassembled WGS sequence"/>
</dbReference>
<dbReference type="CDD" id="cd03801">
    <property type="entry name" value="GT4_PimA-like"/>
    <property type="match status" value="1"/>
</dbReference>
<protein>
    <submittedName>
        <fullName evidence="2">Glycosyl transferase</fullName>
    </submittedName>
</protein>
<name>A0A2S9K2A0_9BURK</name>
<feature type="domain" description="Glycosyl transferase family 1" evidence="1">
    <location>
        <begin position="234"/>
        <end position="378"/>
    </location>
</feature>
<sequence>MSVQRLLLVAYQCGPGMGSVSQIGWEWYSRLAQQYRVTLVTHVRNRQAIAAAGGAVGDSEVIYIDTEWFAGPLYRLAQRLFPRSEHSVFLIASLDYFVFDAAAWRLLGRRQEQGERWDILHRVTPVSLATPTWLGRLGIPTVIGPLNSGLKDPPGFSAIMRQESTWLVNLREFGRWFDGVIGSSRHATRLLVATQATLAMVPPRYRKRCEFMLENGVELDQFEPTPWPAAPGPQQPLEVLFVGRLVPVKALSLLIDAVAQVKAAGQAVRLTVVGDGSMRAEWERHAQTLALGESVRFVGSQPLTEVAGFMRRCHVFCLPSVRESGGAVLLEAMASARPVIAIRFGGPAELVDDSVGALVAPGNPQQVTDDIAKLLLQLLLHPAEWAERGQAGRRKVEAHYSWNAKVEAAGRLYRAILNERTPA</sequence>
<evidence type="ECO:0000313" key="2">
    <source>
        <dbReference type="EMBL" id="PRD64600.1"/>
    </source>
</evidence>
<dbReference type="InterPro" id="IPR050194">
    <property type="entry name" value="Glycosyltransferase_grp1"/>
</dbReference>
<proteinExistence type="predicted"/>
<evidence type="ECO:0000259" key="1">
    <source>
        <dbReference type="Pfam" id="PF00534"/>
    </source>
</evidence>
<accession>A0A2S9K2A0</accession>
<evidence type="ECO:0000313" key="3">
    <source>
        <dbReference type="Proteomes" id="UP000238589"/>
    </source>
</evidence>
<keyword evidence="2" id="KW-0808">Transferase</keyword>